<dbReference type="InterPro" id="IPR020539">
    <property type="entry name" value="RNase_P_CS"/>
</dbReference>
<dbReference type="InterPro" id="IPR014721">
    <property type="entry name" value="Ribsml_uS5_D2-typ_fold_subgr"/>
</dbReference>
<dbReference type="GO" id="GO:0004526">
    <property type="term" value="F:ribonuclease P activity"/>
    <property type="evidence" value="ECO:0007669"/>
    <property type="project" value="UniProtKB-UniRule"/>
</dbReference>
<dbReference type="EC" id="3.1.26.5" evidence="7 8"/>
<comment type="subunit">
    <text evidence="7">Consists of a catalytic RNA component (M1 or rnpB) and a protein subunit.</text>
</comment>
<dbReference type="InterPro" id="IPR000100">
    <property type="entry name" value="RNase_P"/>
</dbReference>
<dbReference type="Pfam" id="PF00825">
    <property type="entry name" value="Ribonuclease_P"/>
    <property type="match status" value="1"/>
</dbReference>
<dbReference type="EMBL" id="VZCB01000014">
    <property type="protein sequence ID" value="MQN79694.1"/>
    <property type="molecule type" value="Genomic_DNA"/>
</dbReference>
<evidence type="ECO:0000256" key="2">
    <source>
        <dbReference type="ARBA" id="ARBA00022694"/>
    </source>
</evidence>
<keyword evidence="2 7" id="KW-0819">tRNA processing</keyword>
<reference evidence="9 10" key="1">
    <citation type="submission" date="2019-09" db="EMBL/GenBank/DDBJ databases">
        <title>Distinct polysaccharide growth profiles of human intestinal Prevotella copri isolates.</title>
        <authorList>
            <person name="Fehlner-Peach H."/>
            <person name="Magnabosco C."/>
            <person name="Raghavan V."/>
            <person name="Scher J.U."/>
            <person name="Tett A."/>
            <person name="Cox L.M."/>
            <person name="Gottsegen C."/>
            <person name="Watters A."/>
            <person name="Wiltshire- Gordon J.D."/>
            <person name="Segata N."/>
            <person name="Bonneau R."/>
            <person name="Littman D.R."/>
        </authorList>
    </citation>
    <scope>NUCLEOTIDE SEQUENCE [LARGE SCALE GENOMIC DNA]</scope>
    <source>
        <strain evidence="10">iA622</strain>
    </source>
</reference>
<dbReference type="AlphaFoldDB" id="A0A6G1TWI3"/>
<dbReference type="HAMAP" id="MF_00227">
    <property type="entry name" value="RNase_P"/>
    <property type="match status" value="1"/>
</dbReference>
<evidence type="ECO:0000256" key="3">
    <source>
        <dbReference type="ARBA" id="ARBA00022722"/>
    </source>
</evidence>
<dbReference type="GO" id="GO:0001682">
    <property type="term" value="P:tRNA 5'-leader removal"/>
    <property type="evidence" value="ECO:0007669"/>
    <property type="project" value="UniProtKB-UniRule"/>
</dbReference>
<dbReference type="RefSeq" id="WP_153122003.1">
    <property type="nucleotide sequence ID" value="NZ_JAHOEO010000011.1"/>
</dbReference>
<evidence type="ECO:0000256" key="5">
    <source>
        <dbReference type="ARBA" id="ARBA00022801"/>
    </source>
</evidence>
<gene>
    <name evidence="7 9" type="primary">rnpA</name>
    <name evidence="9" type="ORF">F7D73_01670</name>
</gene>
<evidence type="ECO:0000256" key="8">
    <source>
        <dbReference type="NCBIfam" id="TIGR00188"/>
    </source>
</evidence>
<evidence type="ECO:0000256" key="7">
    <source>
        <dbReference type="HAMAP-Rule" id="MF_00227"/>
    </source>
</evidence>
<keyword evidence="6 7" id="KW-0694">RNA-binding</keyword>
<keyword evidence="3 7" id="KW-0540">Nuclease</keyword>
<sequence>MSDQGIYTFGKNEHLCKHLLIDLLFKGHAKAMTAWPIRMVYLLVDKKEEQEQSVQVLISVSKRFFKRAVKRNRVKRQIREAFRYNKMALEEQMKELSGKQLLVAFIWQDGKLHESAEINAKMHQQMKRLVEKLQNETGVKKSSCAEPGL</sequence>
<dbReference type="PROSITE" id="PS00648">
    <property type="entry name" value="RIBONUCLEASE_P"/>
    <property type="match status" value="1"/>
</dbReference>
<evidence type="ECO:0000313" key="10">
    <source>
        <dbReference type="Proteomes" id="UP000480425"/>
    </source>
</evidence>
<dbReference type="Proteomes" id="UP000480425">
    <property type="component" value="Unassembled WGS sequence"/>
</dbReference>
<keyword evidence="4 7" id="KW-0255">Endonuclease</keyword>
<comment type="similarity">
    <text evidence="7">Belongs to the RnpA family.</text>
</comment>
<accession>A0A6G1TWI3</accession>
<protein>
    <recommendedName>
        <fullName evidence="7 8">Ribonuclease P protein component</fullName>
        <shortName evidence="7">RNase P protein</shortName>
        <shortName evidence="7">RNaseP protein</shortName>
        <ecNumber evidence="7 8">3.1.26.5</ecNumber>
    </recommendedName>
    <alternativeName>
        <fullName evidence="7">Protein C5</fullName>
    </alternativeName>
</protein>
<organism evidence="9 10">
    <name type="scientific">Segatella copri</name>
    <dbReference type="NCBI Taxonomy" id="165179"/>
    <lineage>
        <taxon>Bacteria</taxon>
        <taxon>Pseudomonadati</taxon>
        <taxon>Bacteroidota</taxon>
        <taxon>Bacteroidia</taxon>
        <taxon>Bacteroidales</taxon>
        <taxon>Prevotellaceae</taxon>
        <taxon>Segatella</taxon>
    </lineage>
</organism>
<evidence type="ECO:0000256" key="4">
    <source>
        <dbReference type="ARBA" id="ARBA00022759"/>
    </source>
</evidence>
<name>A0A6G1TWI3_9BACT</name>
<comment type="caution">
    <text evidence="9">The sequence shown here is derived from an EMBL/GenBank/DDBJ whole genome shotgun (WGS) entry which is preliminary data.</text>
</comment>
<dbReference type="NCBIfam" id="TIGR00188">
    <property type="entry name" value="rnpA"/>
    <property type="match status" value="1"/>
</dbReference>
<evidence type="ECO:0000256" key="1">
    <source>
        <dbReference type="ARBA" id="ARBA00002663"/>
    </source>
</evidence>
<evidence type="ECO:0000313" key="9">
    <source>
        <dbReference type="EMBL" id="MQN79694.1"/>
    </source>
</evidence>
<dbReference type="OrthoDB" id="1524972at2"/>
<dbReference type="InterPro" id="IPR020568">
    <property type="entry name" value="Ribosomal_Su5_D2-typ_SF"/>
</dbReference>
<keyword evidence="5 7" id="KW-0378">Hydrolase</keyword>
<dbReference type="Gene3D" id="3.30.230.10">
    <property type="match status" value="1"/>
</dbReference>
<proteinExistence type="inferred from homology"/>
<evidence type="ECO:0000256" key="6">
    <source>
        <dbReference type="ARBA" id="ARBA00022884"/>
    </source>
</evidence>
<dbReference type="SUPFAM" id="SSF54211">
    <property type="entry name" value="Ribosomal protein S5 domain 2-like"/>
    <property type="match status" value="1"/>
</dbReference>
<comment type="catalytic activity">
    <reaction evidence="7">
        <text>Endonucleolytic cleavage of RNA, removing 5'-extranucleotides from tRNA precursor.</text>
        <dbReference type="EC" id="3.1.26.5"/>
    </reaction>
</comment>
<comment type="function">
    <text evidence="1 7">RNaseP catalyzes the removal of the 5'-leader sequence from pre-tRNA to produce the mature 5'-terminus. It can also cleave other RNA substrates such as 4.5S RNA. The protein component plays an auxiliary but essential role in vivo by binding to the 5'-leader sequence and broadening the substrate specificity of the ribozyme.</text>
</comment>
<dbReference type="GO" id="GO:0000049">
    <property type="term" value="F:tRNA binding"/>
    <property type="evidence" value="ECO:0007669"/>
    <property type="project" value="UniProtKB-UniRule"/>
</dbReference>